<keyword evidence="2" id="KW-0808">Transferase</keyword>
<dbReference type="OrthoDB" id="9801954at2"/>
<dbReference type="STRING" id="435880.SAMN04487988_11644"/>
<dbReference type="Gene3D" id="3.90.550.10">
    <property type="entry name" value="Spore Coat Polysaccharide Biosynthesis Protein SpsA, Chain A"/>
    <property type="match status" value="1"/>
</dbReference>
<accession>A0A1I2X4P7</accession>
<dbReference type="SUPFAM" id="SSF53448">
    <property type="entry name" value="Nucleotide-diphospho-sugar transferases"/>
    <property type="match status" value="1"/>
</dbReference>
<dbReference type="Proteomes" id="UP000199642">
    <property type="component" value="Unassembled WGS sequence"/>
</dbReference>
<protein>
    <submittedName>
        <fullName evidence="2">Glycosyltransferase, GT2 family</fullName>
    </submittedName>
</protein>
<organism evidence="2 3">
    <name type="scientific">Algoriphagus hitonicola</name>
    <dbReference type="NCBI Taxonomy" id="435880"/>
    <lineage>
        <taxon>Bacteria</taxon>
        <taxon>Pseudomonadati</taxon>
        <taxon>Bacteroidota</taxon>
        <taxon>Cytophagia</taxon>
        <taxon>Cytophagales</taxon>
        <taxon>Cyclobacteriaceae</taxon>
        <taxon>Algoriphagus</taxon>
    </lineage>
</organism>
<dbReference type="AlphaFoldDB" id="A0A1I2X4P7"/>
<evidence type="ECO:0000259" key="1">
    <source>
        <dbReference type="Pfam" id="PF00535"/>
    </source>
</evidence>
<sequence length="290" mass="33208">MKLISVIIPTYQDWDRLAFCLASLEKQSLEKKNFNIYIINNDSSSEIHDINMPSNGYLVKEDKKGSYAARNTGIKLAETPLLAFIDSDCIADPDWLKNAIGVFDTNPQIGLLGGHIDLFKEEDGHELAFLFEKHYAFRQQENIRKFNKSVTANLIVRRDLFLKFGFFDQSKLSGADMEWTSAVVGAGEHIAFAQDVVVRHPARKTIAELCAKRRRTIGGYYHLTYKKLPLTRRINSHLVAFLAPIKTVTKFENVPLTERIAVLIVKWRIEFAAFSELIRIIFLKKELERS</sequence>
<dbReference type="RefSeq" id="WP_092794005.1">
    <property type="nucleotide sequence ID" value="NZ_FOPC01000016.1"/>
</dbReference>
<dbReference type="InterPro" id="IPR001173">
    <property type="entry name" value="Glyco_trans_2-like"/>
</dbReference>
<feature type="domain" description="Glycosyltransferase 2-like" evidence="1">
    <location>
        <begin position="5"/>
        <end position="130"/>
    </location>
</feature>
<dbReference type="GO" id="GO:0016740">
    <property type="term" value="F:transferase activity"/>
    <property type="evidence" value="ECO:0007669"/>
    <property type="project" value="UniProtKB-KW"/>
</dbReference>
<proteinExistence type="predicted"/>
<name>A0A1I2X4P7_9BACT</name>
<keyword evidence="3" id="KW-1185">Reference proteome</keyword>
<dbReference type="CDD" id="cd00761">
    <property type="entry name" value="Glyco_tranf_GTA_type"/>
    <property type="match status" value="1"/>
</dbReference>
<dbReference type="EMBL" id="FOPC01000016">
    <property type="protein sequence ID" value="SFH08488.1"/>
    <property type="molecule type" value="Genomic_DNA"/>
</dbReference>
<dbReference type="InterPro" id="IPR029044">
    <property type="entry name" value="Nucleotide-diphossugar_trans"/>
</dbReference>
<evidence type="ECO:0000313" key="2">
    <source>
        <dbReference type="EMBL" id="SFH08488.1"/>
    </source>
</evidence>
<dbReference type="Pfam" id="PF00535">
    <property type="entry name" value="Glycos_transf_2"/>
    <property type="match status" value="1"/>
</dbReference>
<gene>
    <name evidence="2" type="ORF">SAMN04487988_11644</name>
</gene>
<reference evidence="3" key="1">
    <citation type="submission" date="2016-10" db="EMBL/GenBank/DDBJ databases">
        <authorList>
            <person name="Varghese N."/>
            <person name="Submissions S."/>
        </authorList>
    </citation>
    <scope>NUCLEOTIDE SEQUENCE [LARGE SCALE GENOMIC DNA]</scope>
    <source>
        <strain evidence="3">DSM 19315</strain>
    </source>
</reference>
<dbReference type="InterPro" id="IPR050834">
    <property type="entry name" value="Glycosyltransf_2"/>
</dbReference>
<dbReference type="PANTHER" id="PTHR43685:SF2">
    <property type="entry name" value="GLYCOSYLTRANSFERASE 2-LIKE DOMAIN-CONTAINING PROTEIN"/>
    <property type="match status" value="1"/>
</dbReference>
<evidence type="ECO:0000313" key="3">
    <source>
        <dbReference type="Proteomes" id="UP000199642"/>
    </source>
</evidence>
<dbReference type="PANTHER" id="PTHR43685">
    <property type="entry name" value="GLYCOSYLTRANSFERASE"/>
    <property type="match status" value="1"/>
</dbReference>